<proteinExistence type="predicted"/>
<evidence type="ECO:0000313" key="2">
    <source>
        <dbReference type="Proteomes" id="UP000315116"/>
    </source>
</evidence>
<name>A0A1V0S853_CNPV</name>
<accession>A0A1V0S853</accession>
<sequence length="97" mass="11505">MISLPSSCQNVINRVINGECFFGKCKNKKLAIKKAMTVQELEYVQKWLLEKHDLFIEFPIELDTMEHILYHLSNDISTVKRKKSVIVNIRRHHTMKY</sequence>
<protein>
    <submittedName>
        <fullName evidence="1">SWPV1-252</fullName>
    </submittedName>
</protein>
<gene>
    <name evidence="1" type="primary">SWPV1-252</name>
</gene>
<dbReference type="Proteomes" id="UP000315116">
    <property type="component" value="Segment"/>
</dbReference>
<evidence type="ECO:0000313" key="1">
    <source>
        <dbReference type="EMBL" id="ARF02812.1"/>
    </source>
</evidence>
<dbReference type="EMBL" id="KX857216">
    <property type="protein sequence ID" value="ARF02812.1"/>
    <property type="molecule type" value="Genomic_DNA"/>
</dbReference>
<organism evidence="1 2">
    <name type="scientific">Shearwaterpox virus</name>
    <dbReference type="NCBI Taxonomy" id="1974596"/>
    <lineage>
        <taxon>Viruses</taxon>
        <taxon>Varidnaviria</taxon>
        <taxon>Bamfordvirae</taxon>
        <taxon>Nucleocytoviricota</taxon>
        <taxon>Pokkesviricetes</taxon>
        <taxon>Chitovirales</taxon>
        <taxon>Poxviridae</taxon>
        <taxon>Chordopoxvirinae</taxon>
        <taxon>Avipoxvirus</taxon>
        <taxon>Avipoxvirus canarypox</taxon>
        <taxon>Canarypox virus</taxon>
    </lineage>
</organism>
<reference evidence="1 2" key="1">
    <citation type="journal article" date="2017" name="BMC Genomics">
        <title>Genomic characterization of two novel pathogenic avipoxviruses isolated from pacific shearwaters (Ardenna spp.).</title>
        <authorList>
            <person name="Sarker S."/>
            <person name="Das S."/>
            <person name="Lavers J.L."/>
            <person name="Hutton I."/>
            <person name="Helbig K."/>
            <person name="Imbery J."/>
            <person name="Upton C."/>
            <person name="Raidal S.R."/>
        </authorList>
    </citation>
    <scope>NUCLEOTIDE SEQUENCE [LARGE SCALE GENOMIC DNA]</scope>
    <source>
        <strain evidence="1 2">SWPV-1</strain>
    </source>
</reference>